<dbReference type="InterPro" id="IPR004528">
    <property type="entry name" value="KdsB"/>
</dbReference>
<evidence type="ECO:0000256" key="1">
    <source>
        <dbReference type="ARBA" id="ARBA00022679"/>
    </source>
</evidence>
<keyword evidence="2 4" id="KW-0548">Nucleotidyltransferase</keyword>
<dbReference type="Gene3D" id="3.90.550.10">
    <property type="entry name" value="Spore Coat Polysaccharide Biosynthesis Protein SpsA, Chain A"/>
    <property type="match status" value="1"/>
</dbReference>
<evidence type="ECO:0000256" key="4">
    <source>
        <dbReference type="HAMAP-Rule" id="MF_00057"/>
    </source>
</evidence>
<evidence type="ECO:0000256" key="2">
    <source>
        <dbReference type="ARBA" id="ARBA00022695"/>
    </source>
</evidence>
<protein>
    <recommendedName>
        <fullName evidence="4">3-deoxy-manno-octulosonate cytidylyltransferase</fullName>
        <ecNumber evidence="4">2.7.7.38</ecNumber>
    </recommendedName>
    <alternativeName>
        <fullName evidence="4">CMP-2-keto-3-deoxyoctulosonic acid synthase</fullName>
        <shortName evidence="4">CKS</shortName>
        <shortName evidence="4">CMP-KDO synthase</shortName>
    </alternativeName>
</protein>
<dbReference type="NCBIfam" id="TIGR00466">
    <property type="entry name" value="kdsB"/>
    <property type="match status" value="1"/>
</dbReference>
<dbReference type="STRING" id="229205.SAMN05444372_105208"/>
<dbReference type="NCBIfam" id="NF009905">
    <property type="entry name" value="PRK13368.1"/>
    <property type="match status" value="1"/>
</dbReference>
<dbReference type="NCBIfam" id="NF003952">
    <property type="entry name" value="PRK05450.1-5"/>
    <property type="match status" value="1"/>
</dbReference>
<reference evidence="6" key="1">
    <citation type="submission" date="2016-11" db="EMBL/GenBank/DDBJ databases">
        <authorList>
            <person name="Varghese N."/>
            <person name="Submissions S."/>
        </authorList>
    </citation>
    <scope>NUCLEOTIDE SEQUENCE [LARGE SCALE GENOMIC DNA]</scope>
    <source>
        <strain evidence="6">DSM 17659</strain>
    </source>
</reference>
<comment type="pathway">
    <text evidence="4">Nucleotide-sugar biosynthesis; CMP-3-deoxy-D-manno-octulosonate biosynthesis; CMP-3-deoxy-D-manno-octulosonate from 3-deoxy-D-manno-octulosonate and CTP: step 1/1.</text>
</comment>
<keyword evidence="6" id="KW-1185">Reference proteome</keyword>
<dbReference type="GO" id="GO:0008690">
    <property type="term" value="F:3-deoxy-manno-octulosonate cytidylyltransferase activity"/>
    <property type="evidence" value="ECO:0007669"/>
    <property type="project" value="UniProtKB-UniRule"/>
</dbReference>
<organism evidence="5 6">
    <name type="scientific">Flavobacterium micromati</name>
    <dbReference type="NCBI Taxonomy" id="229205"/>
    <lineage>
        <taxon>Bacteria</taxon>
        <taxon>Pseudomonadati</taxon>
        <taxon>Bacteroidota</taxon>
        <taxon>Flavobacteriia</taxon>
        <taxon>Flavobacteriales</taxon>
        <taxon>Flavobacteriaceae</taxon>
        <taxon>Flavobacterium</taxon>
    </lineage>
</organism>
<comment type="catalytic activity">
    <reaction evidence="4">
        <text>3-deoxy-alpha-D-manno-oct-2-ulosonate + CTP = CMP-3-deoxy-beta-D-manno-octulosonate + diphosphate</text>
        <dbReference type="Rhea" id="RHEA:23448"/>
        <dbReference type="ChEBI" id="CHEBI:33019"/>
        <dbReference type="ChEBI" id="CHEBI:37563"/>
        <dbReference type="ChEBI" id="CHEBI:85986"/>
        <dbReference type="ChEBI" id="CHEBI:85987"/>
        <dbReference type="EC" id="2.7.7.38"/>
    </reaction>
</comment>
<comment type="similarity">
    <text evidence="4">Belongs to the KdsB family.</text>
</comment>
<keyword evidence="3 4" id="KW-0448">Lipopolysaccharide biosynthesis</keyword>
<dbReference type="CDD" id="cd02517">
    <property type="entry name" value="CMP-KDO-Synthetase"/>
    <property type="match status" value="1"/>
</dbReference>
<dbReference type="GO" id="GO:0009103">
    <property type="term" value="P:lipopolysaccharide biosynthetic process"/>
    <property type="evidence" value="ECO:0007669"/>
    <property type="project" value="UniProtKB-UniRule"/>
</dbReference>
<name>A0A1M5JJ93_9FLAO</name>
<dbReference type="PANTHER" id="PTHR42866">
    <property type="entry name" value="3-DEOXY-MANNO-OCTULOSONATE CYTIDYLYLTRANSFERASE"/>
    <property type="match status" value="1"/>
</dbReference>
<keyword evidence="4" id="KW-0963">Cytoplasm</keyword>
<dbReference type="AlphaFoldDB" id="A0A1M5JJ93"/>
<dbReference type="EC" id="2.7.7.38" evidence="4"/>
<dbReference type="GO" id="GO:0033468">
    <property type="term" value="P:CMP-keto-3-deoxy-D-manno-octulosonic acid biosynthetic process"/>
    <property type="evidence" value="ECO:0007669"/>
    <property type="project" value="UniProtKB-UniRule"/>
</dbReference>
<comment type="subcellular location">
    <subcellularLocation>
        <location evidence="4">Cytoplasm</location>
    </subcellularLocation>
</comment>
<evidence type="ECO:0000256" key="3">
    <source>
        <dbReference type="ARBA" id="ARBA00022985"/>
    </source>
</evidence>
<dbReference type="Proteomes" id="UP000184020">
    <property type="component" value="Unassembled WGS sequence"/>
</dbReference>
<evidence type="ECO:0000313" key="5">
    <source>
        <dbReference type="EMBL" id="SHG40340.1"/>
    </source>
</evidence>
<accession>A0A1M5JJ93</accession>
<dbReference type="InterPro" id="IPR029044">
    <property type="entry name" value="Nucleotide-diphossugar_trans"/>
</dbReference>
<keyword evidence="1 4" id="KW-0808">Transferase</keyword>
<gene>
    <name evidence="4" type="primary">kdsB</name>
    <name evidence="5" type="ORF">SAMN05444372_105208</name>
</gene>
<comment type="function">
    <text evidence="4">Activates KDO (a required 8-carbon sugar) for incorporation into bacterial lipopolysaccharide in Gram-negative bacteria.</text>
</comment>
<dbReference type="SUPFAM" id="SSF53448">
    <property type="entry name" value="Nucleotide-diphospho-sugar transferases"/>
    <property type="match status" value="1"/>
</dbReference>
<evidence type="ECO:0000313" key="6">
    <source>
        <dbReference type="Proteomes" id="UP000184020"/>
    </source>
</evidence>
<dbReference type="InterPro" id="IPR003329">
    <property type="entry name" value="Cytidylyl_trans"/>
</dbReference>
<dbReference type="UniPathway" id="UPA00358">
    <property type="reaction ID" value="UER00476"/>
</dbReference>
<dbReference type="HAMAP" id="MF_00057">
    <property type="entry name" value="KdsB"/>
    <property type="match status" value="1"/>
</dbReference>
<sequence>MRLSSRNFGIVAKNQKNMKIIAVIPARYASTRFPAKLMQDLGGKTVILRTYEAATKTNLFDDVFVVTDSNLIFDEIISNGGKAIMSIKEHESGSDRIAEAIESIDVDIVVNVQGDEPFINITPLQKLIEIFKKDANREVDLASLMREIKDEEEISNPNNVKVVVDQNQFALYFSRSVIPYPRERNVGVRFMQHIGIYAFRKQALLDFYSLSMKSLEASEKLEQLRYLEFGKRIKMVETTHVGIGIDTAADLEKARKML</sequence>
<dbReference type="Pfam" id="PF02348">
    <property type="entry name" value="CTP_transf_3"/>
    <property type="match status" value="1"/>
</dbReference>
<dbReference type="PANTHER" id="PTHR42866:SF2">
    <property type="entry name" value="3-DEOXY-MANNO-OCTULOSONATE CYTIDYLYLTRANSFERASE, MITOCHONDRIAL"/>
    <property type="match status" value="1"/>
</dbReference>
<proteinExistence type="inferred from homology"/>
<dbReference type="EMBL" id="FQWF01000005">
    <property type="protein sequence ID" value="SHG40340.1"/>
    <property type="molecule type" value="Genomic_DNA"/>
</dbReference>
<dbReference type="GO" id="GO:0005829">
    <property type="term" value="C:cytosol"/>
    <property type="evidence" value="ECO:0007669"/>
    <property type="project" value="TreeGrafter"/>
</dbReference>